<reference evidence="4 5" key="1">
    <citation type="journal article" date="2016" name="Int. J. Syst. Evol. Microbiol.">
        <title>Proposal of Mucilaginibacter phyllosphaerae sp. nov. isolated from the phyllosphere of Galium album.</title>
        <authorList>
            <person name="Aydogan E.L."/>
            <person name="Busse H.J."/>
            <person name="Moser G."/>
            <person name="Muller C."/>
            <person name="Kampfer P."/>
            <person name="Glaeser S.P."/>
        </authorList>
    </citation>
    <scope>NUCLEOTIDE SEQUENCE [LARGE SCALE GENOMIC DNA]</scope>
    <source>
        <strain evidence="4 5">PP-F2FG21</strain>
    </source>
</reference>
<dbReference type="InterPro" id="IPR025408">
    <property type="entry name" value="DUF4134"/>
</dbReference>
<protein>
    <submittedName>
        <fullName evidence="4">DUF4134 domain-containing protein</fullName>
    </submittedName>
    <submittedName>
        <fullName evidence="3">Uncharacterized membrane protein YidH (DUF202 family)</fullName>
    </submittedName>
</protein>
<dbReference type="Pfam" id="PF13572">
    <property type="entry name" value="DUF4134"/>
    <property type="match status" value="1"/>
</dbReference>
<reference evidence="4" key="2">
    <citation type="submission" date="2019-03" db="EMBL/GenBank/DDBJ databases">
        <authorList>
            <person name="Yan Y.-Q."/>
            <person name="Du Z.-J."/>
        </authorList>
    </citation>
    <scope>NUCLEOTIDE SEQUENCE</scope>
    <source>
        <strain evidence="4">PP-F2FG21</strain>
    </source>
</reference>
<keyword evidence="1" id="KW-1133">Transmembrane helix</keyword>
<evidence type="ECO:0000313" key="4">
    <source>
        <dbReference type="EMBL" id="TEW66800.1"/>
    </source>
</evidence>
<feature type="transmembrane region" description="Helical" evidence="1">
    <location>
        <begin position="42"/>
        <end position="62"/>
    </location>
</feature>
<proteinExistence type="predicted"/>
<dbReference type="Proteomes" id="UP000297248">
    <property type="component" value="Unassembled WGS sequence"/>
</dbReference>
<evidence type="ECO:0000313" key="3">
    <source>
        <dbReference type="EMBL" id="MBB3971304.1"/>
    </source>
</evidence>
<evidence type="ECO:0000256" key="1">
    <source>
        <dbReference type="SAM" id="Phobius"/>
    </source>
</evidence>
<dbReference type="EMBL" id="SNQG01000003">
    <property type="protein sequence ID" value="TEW66800.1"/>
    <property type="molecule type" value="Genomic_DNA"/>
</dbReference>
<dbReference type="Proteomes" id="UP000583101">
    <property type="component" value="Unassembled WGS sequence"/>
</dbReference>
<keyword evidence="2" id="KW-0732">Signal</keyword>
<accession>A0A4Y8ADY4</accession>
<keyword evidence="6" id="KW-1185">Reference proteome</keyword>
<feature type="chain" id="PRO_5044616510" evidence="2">
    <location>
        <begin position="19"/>
        <end position="96"/>
    </location>
</feature>
<evidence type="ECO:0000313" key="6">
    <source>
        <dbReference type="Proteomes" id="UP000583101"/>
    </source>
</evidence>
<dbReference type="AlphaFoldDB" id="A0A4Y8ADY4"/>
<keyword evidence="1" id="KW-0472">Membrane</keyword>
<comment type="caution">
    <text evidence="4">The sequence shown here is derived from an EMBL/GenBank/DDBJ whole genome shotgun (WGS) entry which is preliminary data.</text>
</comment>
<dbReference type="RefSeq" id="WP_134336405.1">
    <property type="nucleotide sequence ID" value="NZ_BMCZ01000003.1"/>
</dbReference>
<organism evidence="4 5">
    <name type="scientific">Mucilaginibacter phyllosphaerae</name>
    <dbReference type="NCBI Taxonomy" id="1812349"/>
    <lineage>
        <taxon>Bacteria</taxon>
        <taxon>Pseudomonadati</taxon>
        <taxon>Bacteroidota</taxon>
        <taxon>Sphingobacteriia</taxon>
        <taxon>Sphingobacteriales</taxon>
        <taxon>Sphingobacteriaceae</taxon>
        <taxon>Mucilaginibacter</taxon>
    </lineage>
</organism>
<name>A0A4Y8ADY4_9SPHI</name>
<dbReference type="EMBL" id="JACIEG010000009">
    <property type="protein sequence ID" value="MBB3971304.1"/>
    <property type="molecule type" value="Genomic_DNA"/>
</dbReference>
<feature type="transmembrane region" description="Helical" evidence="1">
    <location>
        <begin position="74"/>
        <end position="94"/>
    </location>
</feature>
<keyword evidence="1" id="KW-0812">Transmembrane</keyword>
<feature type="signal peptide" evidence="2">
    <location>
        <begin position="1"/>
        <end position="18"/>
    </location>
</feature>
<evidence type="ECO:0000313" key="5">
    <source>
        <dbReference type="Proteomes" id="UP000297248"/>
    </source>
</evidence>
<evidence type="ECO:0000256" key="2">
    <source>
        <dbReference type="SAM" id="SignalP"/>
    </source>
</evidence>
<dbReference type="OrthoDB" id="1029065at2"/>
<sequence length="96" mass="10401">MKKLLTVCCCLLTLGASAQPGISEMQQAQQQLSSDFFSAFDFSLVIAGILGIIGAGRIYHNLQMGKKEFTTEVAAWFYAAIFMVLAGAFLRALFGI</sequence>
<reference evidence="3 6" key="3">
    <citation type="submission" date="2020-08" db="EMBL/GenBank/DDBJ databases">
        <title>Genomic Encyclopedia of Type Strains, Phase IV (KMG-IV): sequencing the most valuable type-strain genomes for metagenomic binning, comparative biology and taxonomic classification.</title>
        <authorList>
            <person name="Goeker M."/>
        </authorList>
    </citation>
    <scope>NUCLEOTIDE SEQUENCE [LARGE SCALE GENOMIC DNA]</scope>
    <source>
        <strain evidence="3 6">DSM 100995</strain>
    </source>
</reference>
<gene>
    <name evidence="4" type="ORF">E2R65_10315</name>
    <name evidence="3" type="ORF">GGR35_003932</name>
</gene>